<protein>
    <submittedName>
        <fullName evidence="4">Thioredoxin-2</fullName>
    </submittedName>
</protein>
<dbReference type="PANTHER" id="PTHR42852:SF17">
    <property type="entry name" value="THIOREDOXIN-LIKE PROTEIN HI_1115"/>
    <property type="match status" value="1"/>
</dbReference>
<dbReference type="EMBL" id="CP017902">
    <property type="protein sequence ID" value="ARP18896.1"/>
    <property type="molecule type" value="Genomic_DNA"/>
</dbReference>
<evidence type="ECO:0000259" key="3">
    <source>
        <dbReference type="PROSITE" id="PS51352"/>
    </source>
</evidence>
<dbReference type="RefSeq" id="WP_086046927.1">
    <property type="nucleotide sequence ID" value="NZ_CP017889.1"/>
</dbReference>
<gene>
    <name evidence="4" type="primary">trxB_2</name>
    <name evidence="4" type="ORF">K05K4_20660</name>
</gene>
<dbReference type="PANTHER" id="PTHR42852">
    <property type="entry name" value="THIOL:DISULFIDE INTERCHANGE PROTEIN DSBE"/>
    <property type="match status" value="1"/>
</dbReference>
<evidence type="ECO:0000313" key="4">
    <source>
        <dbReference type="EMBL" id="ARP18896.1"/>
    </source>
</evidence>
<dbReference type="InterPro" id="IPR050553">
    <property type="entry name" value="Thioredoxin_ResA/DsbE_sf"/>
</dbReference>
<dbReference type="SUPFAM" id="SSF52833">
    <property type="entry name" value="Thioredoxin-like"/>
    <property type="match status" value="1"/>
</dbReference>
<organism evidence="4">
    <name type="scientific">Vibrio alginolyticus</name>
    <dbReference type="NCBI Taxonomy" id="663"/>
    <lineage>
        <taxon>Bacteria</taxon>
        <taxon>Pseudomonadati</taxon>
        <taxon>Pseudomonadota</taxon>
        <taxon>Gammaproteobacteria</taxon>
        <taxon>Vibrionales</taxon>
        <taxon>Vibrionaceae</taxon>
        <taxon>Vibrio</taxon>
    </lineage>
</organism>
<dbReference type="Gene3D" id="3.40.30.10">
    <property type="entry name" value="Glutaredoxin"/>
    <property type="match status" value="1"/>
</dbReference>
<feature type="transmembrane region" description="Helical" evidence="2">
    <location>
        <begin position="12"/>
        <end position="34"/>
    </location>
</feature>
<evidence type="ECO:0000256" key="2">
    <source>
        <dbReference type="SAM" id="Phobius"/>
    </source>
</evidence>
<dbReference type="CDD" id="cd03011">
    <property type="entry name" value="TlpA_like_ScsD_MtbDsbE"/>
    <property type="match status" value="1"/>
</dbReference>
<dbReference type="AlphaFoldDB" id="A0A1W6ULP4"/>
<dbReference type="GO" id="GO:0015036">
    <property type="term" value="F:disulfide oxidoreductase activity"/>
    <property type="evidence" value="ECO:0007669"/>
    <property type="project" value="UniProtKB-ARBA"/>
</dbReference>
<dbReference type="InterPro" id="IPR017937">
    <property type="entry name" value="Thioredoxin_CS"/>
</dbReference>
<name>A0A1W6ULP4_VIBAL</name>
<dbReference type="PROSITE" id="PS51352">
    <property type="entry name" value="THIOREDOXIN_2"/>
    <property type="match status" value="1"/>
</dbReference>
<accession>A0A1W6ULP4</accession>
<proteinExistence type="predicted"/>
<feature type="domain" description="Thioredoxin" evidence="3">
    <location>
        <begin position="38"/>
        <end position="171"/>
    </location>
</feature>
<reference evidence="4" key="1">
    <citation type="submission" date="2016-10" db="EMBL/GenBank/DDBJ databases">
        <title>The High Quality Genome of Vibrio alginolyticus K01M1.</title>
        <authorList>
            <person name="Wendling C."/>
            <person name="Chibani C.M."/>
            <person name="Hertel R."/>
            <person name="Sproer C."/>
            <person name="Bunk B."/>
            <person name="Overmann J."/>
            <person name="Roth O."/>
            <person name="Liesegang H."/>
        </authorList>
    </citation>
    <scope>NUCLEOTIDE SEQUENCE</scope>
    <source>
        <strain evidence="4">K05K4</strain>
    </source>
</reference>
<dbReference type="InterPro" id="IPR013766">
    <property type="entry name" value="Thioredoxin_domain"/>
</dbReference>
<evidence type="ECO:0000256" key="1">
    <source>
        <dbReference type="ARBA" id="ARBA00023284"/>
    </source>
</evidence>
<keyword evidence="1" id="KW-0676">Redox-active center</keyword>
<sequence>MSSTKRRRTFRYWLVQIVQMVLIVTVISIAMDWYRTKDIPKQESPPLSSVLSDGEHFDAIAQSYEQPVVVYFWATWCPACKFVSPSVSWLSDDYTVVGVSGSSGPNERVAQFMRAKEYRFENINDPSSDIMREWKISVTPTIYVLRNGETSSVTTGVTTPIGILARIWLAR</sequence>
<keyword evidence="2" id="KW-1133">Transmembrane helix</keyword>
<keyword evidence="2" id="KW-0812">Transmembrane</keyword>
<keyword evidence="2" id="KW-0472">Membrane</keyword>
<dbReference type="Pfam" id="PF00085">
    <property type="entry name" value="Thioredoxin"/>
    <property type="match status" value="1"/>
</dbReference>
<dbReference type="PROSITE" id="PS00194">
    <property type="entry name" value="THIOREDOXIN_1"/>
    <property type="match status" value="1"/>
</dbReference>
<dbReference type="InterPro" id="IPR036249">
    <property type="entry name" value="Thioredoxin-like_sf"/>
</dbReference>